<sequence length="15" mass="1874">MIAQFINVYHRHTIM</sequence>
<name>A0A2P2PXF9_RHIMU</name>
<protein>
    <submittedName>
        <fullName evidence="1">Uncharacterized protein</fullName>
    </submittedName>
</protein>
<proteinExistence type="predicted"/>
<accession>A0A2P2PXF9</accession>
<organism evidence="1">
    <name type="scientific">Rhizophora mucronata</name>
    <name type="common">Asiatic mangrove</name>
    <dbReference type="NCBI Taxonomy" id="61149"/>
    <lineage>
        <taxon>Eukaryota</taxon>
        <taxon>Viridiplantae</taxon>
        <taxon>Streptophyta</taxon>
        <taxon>Embryophyta</taxon>
        <taxon>Tracheophyta</taxon>
        <taxon>Spermatophyta</taxon>
        <taxon>Magnoliopsida</taxon>
        <taxon>eudicotyledons</taxon>
        <taxon>Gunneridae</taxon>
        <taxon>Pentapetalae</taxon>
        <taxon>rosids</taxon>
        <taxon>fabids</taxon>
        <taxon>Malpighiales</taxon>
        <taxon>Rhizophoraceae</taxon>
        <taxon>Rhizophora</taxon>
    </lineage>
</organism>
<reference evidence="1" key="1">
    <citation type="submission" date="2018-02" db="EMBL/GenBank/DDBJ databases">
        <title>Rhizophora mucronata_Transcriptome.</title>
        <authorList>
            <person name="Meera S.P."/>
            <person name="Sreeshan A."/>
            <person name="Augustine A."/>
        </authorList>
    </citation>
    <scope>NUCLEOTIDE SEQUENCE</scope>
    <source>
        <tissue evidence="1">Leaf</tissue>
    </source>
</reference>
<evidence type="ECO:0000313" key="1">
    <source>
        <dbReference type="EMBL" id="MBX59438.1"/>
    </source>
</evidence>
<dbReference type="EMBL" id="GGEC01078954">
    <property type="protein sequence ID" value="MBX59438.1"/>
    <property type="molecule type" value="Transcribed_RNA"/>
</dbReference>